<dbReference type="RefSeq" id="WP_074476859.1">
    <property type="nucleotide sequence ID" value="NZ_FMCT01000012.1"/>
</dbReference>
<protein>
    <submittedName>
        <fullName evidence="1">Uncharacterized protein</fullName>
    </submittedName>
</protein>
<evidence type="ECO:0000313" key="2">
    <source>
        <dbReference type="Proteomes" id="UP000183585"/>
    </source>
</evidence>
<accession>A0A1C5AB63</accession>
<dbReference type="AlphaFoldDB" id="A0A1C5AB63"/>
<keyword evidence="2" id="KW-1185">Reference proteome</keyword>
<dbReference type="EMBL" id="FMCT01000012">
    <property type="protein sequence ID" value="SCF42321.1"/>
    <property type="molecule type" value="Genomic_DNA"/>
</dbReference>
<gene>
    <name evidence="1" type="ORF">GA0070563_11265</name>
</gene>
<proteinExistence type="predicted"/>
<evidence type="ECO:0000313" key="1">
    <source>
        <dbReference type="EMBL" id="SCF42321.1"/>
    </source>
</evidence>
<name>A0A1C5AB63_9ACTN</name>
<sequence>MATAYLTATPAGLHLRLSNRGFTFDSFHITAVADEDATTTADRLLADHGWKATDGWEQQRTGGVALWAALIDAKEQ</sequence>
<dbReference type="Proteomes" id="UP000183585">
    <property type="component" value="Unassembled WGS sequence"/>
</dbReference>
<organism evidence="1 2">
    <name type="scientific">Micromonospora carbonacea</name>
    <dbReference type="NCBI Taxonomy" id="47853"/>
    <lineage>
        <taxon>Bacteria</taxon>
        <taxon>Bacillati</taxon>
        <taxon>Actinomycetota</taxon>
        <taxon>Actinomycetes</taxon>
        <taxon>Micromonosporales</taxon>
        <taxon>Micromonosporaceae</taxon>
        <taxon>Micromonospora</taxon>
    </lineage>
</organism>
<reference evidence="2" key="1">
    <citation type="submission" date="2016-06" db="EMBL/GenBank/DDBJ databases">
        <authorList>
            <person name="Varghese N."/>
            <person name="Submissions Spin"/>
        </authorList>
    </citation>
    <scope>NUCLEOTIDE SEQUENCE [LARGE SCALE GENOMIC DNA]</scope>
    <source>
        <strain evidence="2">DSM 43168</strain>
    </source>
</reference>